<feature type="active site" description="Proton donor" evidence="13">
    <location>
        <position position="108"/>
    </location>
</feature>
<gene>
    <name evidence="16" type="primary">dus</name>
    <name evidence="16" type="ORF">SPIROBIBN47_280007</name>
</gene>
<dbReference type="GO" id="GO:0017150">
    <property type="term" value="F:tRNA dihydrouridine synthase activity"/>
    <property type="evidence" value="ECO:0007669"/>
    <property type="project" value="InterPro"/>
</dbReference>
<keyword evidence="9 12" id="KW-0560">Oxidoreductase</keyword>
<dbReference type="Gene3D" id="1.10.1200.80">
    <property type="entry name" value="Putative flavin oxidoreducatase, domain 2"/>
    <property type="match status" value="1"/>
</dbReference>
<keyword evidence="5 12" id="KW-0288">FMN</keyword>
<dbReference type="Pfam" id="PF01207">
    <property type="entry name" value="Dus"/>
    <property type="match status" value="1"/>
</dbReference>
<comment type="cofactor">
    <cofactor evidence="1 12 14">
        <name>FMN</name>
        <dbReference type="ChEBI" id="CHEBI:58210"/>
    </cofactor>
</comment>
<feature type="binding site" evidence="14">
    <location>
        <position position="177"/>
    </location>
    <ligand>
        <name>FMN</name>
        <dbReference type="ChEBI" id="CHEBI:58210"/>
    </ligand>
</feature>
<dbReference type="InterPro" id="IPR001269">
    <property type="entry name" value="DUS_fam"/>
</dbReference>
<dbReference type="CDD" id="cd02801">
    <property type="entry name" value="DUS_like_FMN"/>
    <property type="match status" value="1"/>
</dbReference>
<dbReference type="EMBL" id="FWDM01000021">
    <property type="protein sequence ID" value="SLM13055.1"/>
    <property type="molecule type" value="Genomic_DNA"/>
</dbReference>
<reference evidence="16" key="1">
    <citation type="submission" date="2017-02" db="EMBL/GenBank/DDBJ databases">
        <authorList>
            <person name="Regsiter A."/>
            <person name="William W."/>
        </authorList>
    </citation>
    <scope>NUCLEOTIDE SEQUENCE</scope>
    <source>
        <strain evidence="16">Bib</strain>
    </source>
</reference>
<keyword evidence="14" id="KW-0547">Nucleotide-binding</keyword>
<dbReference type="NCBIfam" id="TIGR00737">
    <property type="entry name" value="nifR3_yhdG"/>
    <property type="match status" value="1"/>
</dbReference>
<evidence type="ECO:0000256" key="1">
    <source>
        <dbReference type="ARBA" id="ARBA00001917"/>
    </source>
</evidence>
<feature type="binding site" evidence="14">
    <location>
        <begin position="232"/>
        <end position="233"/>
    </location>
    <ligand>
        <name>FMN</name>
        <dbReference type="ChEBI" id="CHEBI:58210"/>
    </ligand>
</feature>
<dbReference type="SUPFAM" id="SSF51395">
    <property type="entry name" value="FMN-linked oxidoreductases"/>
    <property type="match status" value="1"/>
</dbReference>
<evidence type="ECO:0000256" key="8">
    <source>
        <dbReference type="ARBA" id="ARBA00022884"/>
    </source>
</evidence>
<evidence type="ECO:0000256" key="14">
    <source>
        <dbReference type="PIRSR" id="PIRSR006621-2"/>
    </source>
</evidence>
<dbReference type="InterPro" id="IPR013785">
    <property type="entry name" value="Aldolase_TIM"/>
</dbReference>
<keyword evidence="4 12" id="KW-0285">Flavoprotein</keyword>
<evidence type="ECO:0000256" key="10">
    <source>
        <dbReference type="ARBA" id="ARBA00048205"/>
    </source>
</evidence>
<dbReference type="InterPro" id="IPR004652">
    <property type="entry name" value="DusB-like"/>
</dbReference>
<evidence type="ECO:0000256" key="11">
    <source>
        <dbReference type="ARBA" id="ARBA00048802"/>
    </source>
</evidence>
<comment type="function">
    <text evidence="2 12">Catalyzes the synthesis of 5,6-dihydrouridine (D), a modified base found in the D-loop of most tRNAs, via the reduction of the C5-C6 double bond in target uridines.</text>
</comment>
<feature type="binding site" evidence="14">
    <location>
        <position position="78"/>
    </location>
    <ligand>
        <name>FMN</name>
        <dbReference type="ChEBI" id="CHEBI:58210"/>
    </ligand>
</feature>
<organism evidence="16">
    <name type="scientific">uncultured spirochete</name>
    <dbReference type="NCBI Taxonomy" id="156406"/>
    <lineage>
        <taxon>Bacteria</taxon>
        <taxon>Pseudomonadati</taxon>
        <taxon>Spirochaetota</taxon>
        <taxon>Spirochaetia</taxon>
        <taxon>Spirochaetales</taxon>
        <taxon>environmental samples</taxon>
    </lineage>
</organism>
<dbReference type="InterPro" id="IPR018517">
    <property type="entry name" value="tRNA_hU_synthase_CS"/>
</dbReference>
<dbReference type="PIRSF" id="PIRSF006621">
    <property type="entry name" value="Dus"/>
    <property type="match status" value="1"/>
</dbReference>
<accession>A0A3P3XIR9</accession>
<dbReference type="PROSITE" id="PS01136">
    <property type="entry name" value="UPF0034"/>
    <property type="match status" value="1"/>
</dbReference>
<feature type="domain" description="DUS-like FMN-binding" evidence="15">
    <location>
        <begin position="22"/>
        <end position="322"/>
    </location>
</feature>
<dbReference type="InterPro" id="IPR035587">
    <property type="entry name" value="DUS-like_FMN-bd"/>
</dbReference>
<dbReference type="PANTHER" id="PTHR45846">
    <property type="entry name" value="TRNA-DIHYDROURIDINE(47) SYNTHASE [NAD(P)(+)]-LIKE"/>
    <property type="match status" value="1"/>
</dbReference>
<evidence type="ECO:0000256" key="12">
    <source>
        <dbReference type="PIRNR" id="PIRNR006621"/>
    </source>
</evidence>
<keyword evidence="8" id="KW-0694">RNA-binding</keyword>
<sequence>MSTKKMPPFLLDEKKWLAPYFLAPVAGYSDVAFRAICAEMGAALCYTEMVSAEALVRNHAKTKELLARDPAETHYAIQLFGANPATLAKAAEIVSAFQPAVIDLNCGCPVPKIIKAGAGSALLKTPERIGEIVRAMRNATSVPISVKIRTGWDEKSINYLETAGMAIEAGACAITLHGRTRAQGYSGKADWDAIKALAAQTSVPIFGSGDVFSADDAIAMQEYTGCDGVMIARGAIGNPFIFQELCQRAAGQRIDEALSPKVVSQTALHHLELAVKYLGEQTACIEFRKHFCAYTKGFVGGAALRAQAVRCSTFVEFQRLLELFAESAA</sequence>
<dbReference type="PANTHER" id="PTHR45846:SF1">
    <property type="entry name" value="TRNA-DIHYDROURIDINE(47) SYNTHASE [NAD(P)(+)]-LIKE"/>
    <property type="match status" value="1"/>
</dbReference>
<dbReference type="AlphaFoldDB" id="A0A3P3XIR9"/>
<comment type="similarity">
    <text evidence="12">Belongs to the dus family.</text>
</comment>
<dbReference type="EC" id="1.3.1.-" evidence="12"/>
<evidence type="ECO:0000259" key="15">
    <source>
        <dbReference type="Pfam" id="PF01207"/>
    </source>
</evidence>
<evidence type="ECO:0000313" key="16">
    <source>
        <dbReference type="EMBL" id="SLM13055.1"/>
    </source>
</evidence>
<protein>
    <recommendedName>
        <fullName evidence="12">tRNA-dihydrouridine synthase</fullName>
        <ecNumber evidence="12">1.3.1.-</ecNumber>
    </recommendedName>
</protein>
<keyword evidence="3" id="KW-0820">tRNA-binding</keyword>
<dbReference type="Gene3D" id="3.20.20.70">
    <property type="entry name" value="Aldolase class I"/>
    <property type="match status" value="1"/>
</dbReference>
<comment type="catalytic activity">
    <reaction evidence="10">
        <text>a 5,6-dihydrouridine in tRNA + NADP(+) = a uridine in tRNA + NADPH + H(+)</text>
        <dbReference type="Rhea" id="RHEA:23624"/>
        <dbReference type="Rhea" id="RHEA-COMP:13339"/>
        <dbReference type="Rhea" id="RHEA-COMP:13887"/>
        <dbReference type="ChEBI" id="CHEBI:15378"/>
        <dbReference type="ChEBI" id="CHEBI:57783"/>
        <dbReference type="ChEBI" id="CHEBI:58349"/>
        <dbReference type="ChEBI" id="CHEBI:65315"/>
        <dbReference type="ChEBI" id="CHEBI:74443"/>
    </reaction>
</comment>
<dbReference type="GO" id="GO:0000049">
    <property type="term" value="F:tRNA binding"/>
    <property type="evidence" value="ECO:0007669"/>
    <property type="project" value="UniProtKB-KW"/>
</dbReference>
<keyword evidence="7" id="KW-0521">NADP</keyword>
<name>A0A3P3XIR9_9SPIR</name>
<dbReference type="GO" id="GO:0050660">
    <property type="term" value="F:flavin adenine dinucleotide binding"/>
    <property type="evidence" value="ECO:0007669"/>
    <property type="project" value="InterPro"/>
</dbReference>
<feature type="binding site" evidence="14">
    <location>
        <position position="147"/>
    </location>
    <ligand>
        <name>FMN</name>
        <dbReference type="ChEBI" id="CHEBI:58210"/>
    </ligand>
</feature>
<evidence type="ECO:0000256" key="6">
    <source>
        <dbReference type="ARBA" id="ARBA00022694"/>
    </source>
</evidence>
<evidence type="ECO:0000256" key="3">
    <source>
        <dbReference type="ARBA" id="ARBA00022555"/>
    </source>
</evidence>
<comment type="catalytic activity">
    <reaction evidence="11">
        <text>a 5,6-dihydrouridine in tRNA + NAD(+) = a uridine in tRNA + NADH + H(+)</text>
        <dbReference type="Rhea" id="RHEA:54452"/>
        <dbReference type="Rhea" id="RHEA-COMP:13339"/>
        <dbReference type="Rhea" id="RHEA-COMP:13887"/>
        <dbReference type="ChEBI" id="CHEBI:15378"/>
        <dbReference type="ChEBI" id="CHEBI:57540"/>
        <dbReference type="ChEBI" id="CHEBI:57945"/>
        <dbReference type="ChEBI" id="CHEBI:65315"/>
        <dbReference type="ChEBI" id="CHEBI:74443"/>
    </reaction>
</comment>
<proteinExistence type="inferred from homology"/>
<keyword evidence="6 12" id="KW-0819">tRNA processing</keyword>
<evidence type="ECO:0000256" key="7">
    <source>
        <dbReference type="ARBA" id="ARBA00022857"/>
    </source>
</evidence>
<evidence type="ECO:0000256" key="5">
    <source>
        <dbReference type="ARBA" id="ARBA00022643"/>
    </source>
</evidence>
<evidence type="ECO:0000256" key="13">
    <source>
        <dbReference type="PIRSR" id="PIRSR006621-1"/>
    </source>
</evidence>
<evidence type="ECO:0000256" key="2">
    <source>
        <dbReference type="ARBA" id="ARBA00002790"/>
    </source>
</evidence>
<evidence type="ECO:0000256" key="9">
    <source>
        <dbReference type="ARBA" id="ARBA00023002"/>
    </source>
</evidence>
<evidence type="ECO:0000256" key="4">
    <source>
        <dbReference type="ARBA" id="ARBA00022630"/>
    </source>
</evidence>
<dbReference type="InterPro" id="IPR024036">
    <property type="entry name" value="tRNA-dHydroUridine_Synthase_C"/>
</dbReference>